<dbReference type="EMBL" id="BGPR01003904">
    <property type="protein sequence ID" value="GBM93758.1"/>
    <property type="molecule type" value="Genomic_DNA"/>
</dbReference>
<accession>A0A4Y2JW74</accession>
<reference evidence="1 3" key="1">
    <citation type="journal article" date="2019" name="Sci. Rep.">
        <title>Orb-weaving spider Araneus ventricosus genome elucidates the spidroin gene catalogue.</title>
        <authorList>
            <person name="Kono N."/>
            <person name="Nakamura H."/>
            <person name="Ohtoshi R."/>
            <person name="Moran D.A.P."/>
            <person name="Shinohara A."/>
            <person name="Yoshida Y."/>
            <person name="Fujiwara M."/>
            <person name="Mori M."/>
            <person name="Tomita M."/>
            <person name="Arakawa K."/>
        </authorList>
    </citation>
    <scope>NUCLEOTIDE SEQUENCE [LARGE SCALE GENOMIC DNA]</scope>
</reference>
<dbReference type="EMBL" id="BGPR01120321">
    <property type="protein sequence ID" value="GBN18319.1"/>
    <property type="molecule type" value="Genomic_DNA"/>
</dbReference>
<protein>
    <submittedName>
        <fullName evidence="1">Uncharacterized protein</fullName>
    </submittedName>
</protein>
<gene>
    <name evidence="2" type="ORF">AVEN_103160_1</name>
    <name evidence="1" type="ORF">AVEN_51607_1</name>
</gene>
<evidence type="ECO:0000313" key="3">
    <source>
        <dbReference type="Proteomes" id="UP000499080"/>
    </source>
</evidence>
<name>A0A4Y2JW74_ARAVE</name>
<dbReference type="Proteomes" id="UP000499080">
    <property type="component" value="Unassembled WGS sequence"/>
</dbReference>
<evidence type="ECO:0000313" key="2">
    <source>
        <dbReference type="EMBL" id="GBN18319.1"/>
    </source>
</evidence>
<proteinExistence type="predicted"/>
<keyword evidence="3" id="KW-1185">Reference proteome</keyword>
<comment type="caution">
    <text evidence="1">The sequence shown here is derived from an EMBL/GenBank/DDBJ whole genome shotgun (WGS) entry which is preliminary data.</text>
</comment>
<sequence length="145" mass="16191">MKDPPIFNIICDKRADKCEIGEPHVNRGLKYGAIFRYVANVLVAGGYELHKFTTPTVVGVIAPVTSALRSDTPLRIATRNQNKGVTDVEMYEARNTAAGGHIALIVQSNKKFRTNYRTEHSCLDPNCKSLNKQKDLIRQRADYGN</sequence>
<evidence type="ECO:0000313" key="1">
    <source>
        <dbReference type="EMBL" id="GBM93758.1"/>
    </source>
</evidence>
<organism evidence="1 3">
    <name type="scientific">Araneus ventricosus</name>
    <name type="common">Orbweaver spider</name>
    <name type="synonym">Epeira ventricosa</name>
    <dbReference type="NCBI Taxonomy" id="182803"/>
    <lineage>
        <taxon>Eukaryota</taxon>
        <taxon>Metazoa</taxon>
        <taxon>Ecdysozoa</taxon>
        <taxon>Arthropoda</taxon>
        <taxon>Chelicerata</taxon>
        <taxon>Arachnida</taxon>
        <taxon>Araneae</taxon>
        <taxon>Araneomorphae</taxon>
        <taxon>Entelegynae</taxon>
        <taxon>Araneoidea</taxon>
        <taxon>Araneidae</taxon>
        <taxon>Araneus</taxon>
    </lineage>
</organism>
<dbReference type="AlphaFoldDB" id="A0A4Y2JW74"/>